<dbReference type="EMBL" id="JACHIF010000001">
    <property type="protein sequence ID" value="MBB5035896.1"/>
    <property type="molecule type" value="Genomic_DNA"/>
</dbReference>
<dbReference type="RefSeq" id="WP_184204351.1">
    <property type="nucleotide sequence ID" value="NZ_JACHIF010000001.1"/>
</dbReference>
<dbReference type="Pfam" id="PF05345">
    <property type="entry name" value="He_PIG"/>
    <property type="match status" value="1"/>
</dbReference>
<dbReference type="Gene3D" id="2.60.40.10">
    <property type="entry name" value="Immunoglobulins"/>
    <property type="match status" value="2"/>
</dbReference>
<proteinExistence type="predicted"/>
<dbReference type="InterPro" id="IPR013783">
    <property type="entry name" value="Ig-like_fold"/>
</dbReference>
<dbReference type="InterPro" id="IPR036179">
    <property type="entry name" value="Ig-like_dom_sf"/>
</dbReference>
<accession>A0A7W7YGR5</accession>
<reference evidence="2 3" key="1">
    <citation type="submission" date="2020-08" db="EMBL/GenBank/DDBJ databases">
        <title>Genomic Encyclopedia of Type Strains, Phase IV (KMG-IV): sequencing the most valuable type-strain genomes for metagenomic binning, comparative biology and taxonomic classification.</title>
        <authorList>
            <person name="Goeker M."/>
        </authorList>
    </citation>
    <scope>NUCLEOTIDE SEQUENCE [LARGE SCALE GENOMIC DNA]</scope>
    <source>
        <strain evidence="2 3">DSM 12251</strain>
    </source>
</reference>
<dbReference type="SUPFAM" id="SSF49313">
    <property type="entry name" value="Cadherin-like"/>
    <property type="match status" value="1"/>
</dbReference>
<dbReference type="SUPFAM" id="SSF48726">
    <property type="entry name" value="Immunoglobulin"/>
    <property type="match status" value="1"/>
</dbReference>
<dbReference type="AlphaFoldDB" id="A0A7W7YGR5"/>
<evidence type="ECO:0000313" key="3">
    <source>
        <dbReference type="Proteomes" id="UP000534294"/>
    </source>
</evidence>
<feature type="domain" description="Ig-like" evidence="1">
    <location>
        <begin position="151"/>
        <end position="232"/>
    </location>
</feature>
<organism evidence="2 3">
    <name type="scientific">Prosthecobacter dejongeii</name>
    <dbReference type="NCBI Taxonomy" id="48465"/>
    <lineage>
        <taxon>Bacteria</taxon>
        <taxon>Pseudomonadati</taxon>
        <taxon>Verrucomicrobiota</taxon>
        <taxon>Verrucomicrobiia</taxon>
        <taxon>Verrucomicrobiales</taxon>
        <taxon>Verrucomicrobiaceae</taxon>
        <taxon>Prosthecobacter</taxon>
    </lineage>
</organism>
<dbReference type="Pfam" id="PF19081">
    <property type="entry name" value="Ig_7"/>
    <property type="match status" value="1"/>
</dbReference>
<comment type="caution">
    <text evidence="2">The sequence shown here is derived from an EMBL/GenBank/DDBJ whole genome shotgun (WGS) entry which is preliminary data.</text>
</comment>
<sequence>MLLFQRTPAAQVLLPEVNLISTLASSGSLRTAITVVAGLGAYDRVAGATTLVQLAPSRGASTVTGRVGGDLTAIFQITGTPTPPLGWELESGEVPGMELTYNSGEGIAALVGKPLESGTFPIRLVATHGPDRFGRNFTVSITGQAGVSITVQPTSRTVAFGQSVTLAIQASGSEALSYQWYEGVSGDESLPVGGDENTFTTPALETTTNYWVRVSSDLATVNSRTAQITVQPAPPEVVDAVFPAATVGATYSHTVTAVGEPSRFTLTGLPRGLRADAVTGRISGRPEVSGVFQVQVRAARGGSSSPPVSFPLVVKALSQGLVGTFGGLIQRDAASNRGLGGFVSLTTTSNGSYTLRASTTSSSGAARAGAVAYSVKGRLEAAAPQISAKVGGLDLQLSLNAETGEMTGVLGTAGVNGWRARYHATFRPAESLAGYYSAALRLADVGDHGVVTLPQGTGFLTMIVGSNGGLTVLGRTADGQAFSSAAFLGSQGQFWLYTGLYRGGGSLQGEMNLTEEPQVPFFGNVIRGDLTWRKPAVNELAYPGGFGPVNVEVEGAYLAPASRGHVVLGLPETGVVSLHFSEGEIHTSLTNPDLDVVWAETRKFLLPPALENAGRVSLNLNPATGALSGQFSLVDGTFTRNKVAFKGQVIRGSDGDLRAEGSFLLPQLPTAGQAANRTAILSGRVELIQVRGEPAR</sequence>
<dbReference type="GO" id="GO:0016020">
    <property type="term" value="C:membrane"/>
    <property type="evidence" value="ECO:0007669"/>
    <property type="project" value="InterPro"/>
</dbReference>
<name>A0A7W7YGR5_9BACT</name>
<dbReference type="InterPro" id="IPR015919">
    <property type="entry name" value="Cadherin-like_sf"/>
</dbReference>
<dbReference type="GO" id="GO:0005509">
    <property type="term" value="F:calcium ion binding"/>
    <property type="evidence" value="ECO:0007669"/>
    <property type="project" value="InterPro"/>
</dbReference>
<protein>
    <recommendedName>
        <fullName evidence="1">Ig-like domain-containing protein</fullName>
    </recommendedName>
</protein>
<evidence type="ECO:0000313" key="2">
    <source>
        <dbReference type="EMBL" id="MBB5035896.1"/>
    </source>
</evidence>
<keyword evidence="3" id="KW-1185">Reference proteome</keyword>
<dbReference type="InterPro" id="IPR044023">
    <property type="entry name" value="Ig_7"/>
</dbReference>
<evidence type="ECO:0000259" key="1">
    <source>
        <dbReference type="Pfam" id="PF19081"/>
    </source>
</evidence>
<gene>
    <name evidence="2" type="ORF">HNQ64_000130</name>
</gene>
<dbReference type="Proteomes" id="UP000534294">
    <property type="component" value="Unassembled WGS sequence"/>
</dbReference>